<gene>
    <name evidence="1" type="ORF">AVEN_239667_1</name>
</gene>
<protein>
    <submittedName>
        <fullName evidence="1">Uncharacterized protein</fullName>
    </submittedName>
</protein>
<comment type="caution">
    <text evidence="1">The sequence shown here is derived from an EMBL/GenBank/DDBJ whole genome shotgun (WGS) entry which is preliminary data.</text>
</comment>
<dbReference type="PANTHER" id="PTHR47326:SF1">
    <property type="entry name" value="HTH PSQ-TYPE DOMAIN-CONTAINING PROTEIN"/>
    <property type="match status" value="1"/>
</dbReference>
<dbReference type="OrthoDB" id="9971063at2759"/>
<dbReference type="InterPro" id="IPR036397">
    <property type="entry name" value="RNaseH_sf"/>
</dbReference>
<reference evidence="1 2" key="1">
    <citation type="journal article" date="2019" name="Sci. Rep.">
        <title>Orb-weaving spider Araneus ventricosus genome elucidates the spidroin gene catalogue.</title>
        <authorList>
            <person name="Kono N."/>
            <person name="Nakamura H."/>
            <person name="Ohtoshi R."/>
            <person name="Moran D.A.P."/>
            <person name="Shinohara A."/>
            <person name="Yoshida Y."/>
            <person name="Fujiwara M."/>
            <person name="Mori M."/>
            <person name="Tomita M."/>
            <person name="Arakawa K."/>
        </authorList>
    </citation>
    <scope>NUCLEOTIDE SEQUENCE [LARGE SCALE GENOMIC DNA]</scope>
</reference>
<evidence type="ECO:0000313" key="1">
    <source>
        <dbReference type="EMBL" id="GBM06963.1"/>
    </source>
</evidence>
<accession>A0A4Y2CRF6</accession>
<dbReference type="Gene3D" id="3.30.420.10">
    <property type="entry name" value="Ribonuclease H-like superfamily/Ribonuclease H"/>
    <property type="match status" value="1"/>
</dbReference>
<name>A0A4Y2CRF6_ARAVE</name>
<proteinExistence type="predicted"/>
<organism evidence="1 2">
    <name type="scientific">Araneus ventricosus</name>
    <name type="common">Orbweaver spider</name>
    <name type="synonym">Epeira ventricosa</name>
    <dbReference type="NCBI Taxonomy" id="182803"/>
    <lineage>
        <taxon>Eukaryota</taxon>
        <taxon>Metazoa</taxon>
        <taxon>Ecdysozoa</taxon>
        <taxon>Arthropoda</taxon>
        <taxon>Chelicerata</taxon>
        <taxon>Arachnida</taxon>
        <taxon>Araneae</taxon>
        <taxon>Araneomorphae</taxon>
        <taxon>Entelegynae</taxon>
        <taxon>Araneoidea</taxon>
        <taxon>Araneidae</taxon>
        <taxon>Araneus</taxon>
    </lineage>
</organism>
<evidence type="ECO:0000313" key="2">
    <source>
        <dbReference type="Proteomes" id="UP000499080"/>
    </source>
</evidence>
<keyword evidence="2" id="KW-1185">Reference proteome</keyword>
<dbReference type="EMBL" id="BGPR01000236">
    <property type="protein sequence ID" value="GBM06963.1"/>
    <property type="molecule type" value="Genomic_DNA"/>
</dbReference>
<dbReference type="AlphaFoldDB" id="A0A4Y2CRF6"/>
<sequence>MRKVLNEKFHRRWIGREGSIPWPSRSPDIKPLDFFLWGYVKNIVYQSPILDTDELKSRITAAIQTVDSAMLHGRGGPSVLQKVPFNGPYAPFGFESIEKQLWRNKQNDRPINDSEIKAVLSQLFKIDQWLPPAGHVSEDVTSHA</sequence>
<dbReference type="PANTHER" id="PTHR47326">
    <property type="entry name" value="TRANSPOSABLE ELEMENT TC3 TRANSPOSASE-LIKE PROTEIN"/>
    <property type="match status" value="1"/>
</dbReference>
<dbReference type="Proteomes" id="UP000499080">
    <property type="component" value="Unassembled WGS sequence"/>
</dbReference>
<dbReference type="GO" id="GO:0003676">
    <property type="term" value="F:nucleic acid binding"/>
    <property type="evidence" value="ECO:0007669"/>
    <property type="project" value="InterPro"/>
</dbReference>